<dbReference type="PANTHER" id="PTHR43479:SF22">
    <property type="entry name" value="TRANSCRIPTIONAL REGULATOR, TETR FAMILY"/>
    <property type="match status" value="1"/>
</dbReference>
<dbReference type="PRINTS" id="PR00455">
    <property type="entry name" value="HTHTETR"/>
</dbReference>
<dbReference type="PANTHER" id="PTHR43479">
    <property type="entry name" value="ACREF/ENVCD OPERON REPRESSOR-RELATED"/>
    <property type="match status" value="1"/>
</dbReference>
<dbReference type="InterPro" id="IPR001647">
    <property type="entry name" value="HTH_TetR"/>
</dbReference>
<comment type="caution">
    <text evidence="5">The sequence shown here is derived from an EMBL/GenBank/DDBJ whole genome shotgun (WGS) entry which is preliminary data.</text>
</comment>
<dbReference type="Pfam" id="PF00440">
    <property type="entry name" value="TetR_N"/>
    <property type="match status" value="1"/>
</dbReference>
<reference evidence="5 6" key="1">
    <citation type="submission" date="2023-10" db="EMBL/GenBank/DDBJ databases">
        <title>179-bfca-hs.</title>
        <authorList>
            <person name="Miliotis G."/>
            <person name="Sengupta P."/>
            <person name="Hameed A."/>
            <person name="Chuvochina M."/>
            <person name="Mcdonagh F."/>
            <person name="Simpson A.C."/>
            <person name="Singh N.K."/>
            <person name="Rekha P.D."/>
            <person name="Raman K."/>
            <person name="Hugenholtz P."/>
            <person name="Venkateswaran K."/>
        </authorList>
    </citation>
    <scope>NUCLEOTIDE SEQUENCE [LARGE SCALE GENOMIC DNA]</scope>
    <source>
        <strain evidence="5 6">179-BFC-A-HS</strain>
    </source>
</reference>
<feature type="DNA-binding region" description="H-T-H motif" evidence="3">
    <location>
        <begin position="26"/>
        <end position="45"/>
    </location>
</feature>
<gene>
    <name evidence="5" type="ORF">P5G51_001760</name>
</gene>
<protein>
    <submittedName>
        <fullName evidence="5">TetR/AcrR family transcriptional regulator</fullName>
    </submittedName>
</protein>
<keyword evidence="1" id="KW-0678">Repressor</keyword>
<dbReference type="Gene3D" id="1.10.357.10">
    <property type="entry name" value="Tetracycline Repressor, domain 2"/>
    <property type="match status" value="1"/>
</dbReference>
<dbReference type="InterPro" id="IPR009057">
    <property type="entry name" value="Homeodomain-like_sf"/>
</dbReference>
<evidence type="ECO:0000256" key="2">
    <source>
        <dbReference type="ARBA" id="ARBA00023125"/>
    </source>
</evidence>
<evidence type="ECO:0000256" key="1">
    <source>
        <dbReference type="ARBA" id="ARBA00022491"/>
    </source>
</evidence>
<sequence>MNGNKRQEIIETAIKLSAENGFGNTSVQDIVNHCGISKGAFYNYFSSKEELHIAIFQYHFKKMHNILVNKDNSNLPPREILRKQLWVSCEHFRKYREFFIIYFREQTFSINKELHEVMEKAQYEMFAFYEKNLRKIYGETIHRCIGDVIVMMEGIRNSYLAMMLIYNLDLDSNSIVDFLMHRLDDIVHGFENGEEPVINVDNLQLLVSKSPFSAINKVKQAKALLTDMAEQLNMIAINAEDKRGLQEVIQFLQDELEKPELNKYAFQGMLANLKTIKGFDIYRKKIAKLLDIQLL</sequence>
<proteinExistence type="predicted"/>
<dbReference type="PROSITE" id="PS01081">
    <property type="entry name" value="HTH_TETR_1"/>
    <property type="match status" value="1"/>
</dbReference>
<dbReference type="RefSeq" id="WP_306065847.1">
    <property type="nucleotide sequence ID" value="NZ_JAROCA020000001.1"/>
</dbReference>
<dbReference type="PROSITE" id="PS50977">
    <property type="entry name" value="HTH_TETR_2"/>
    <property type="match status" value="1"/>
</dbReference>
<accession>A0ABU5CDA5</accession>
<dbReference type="InterPro" id="IPR023772">
    <property type="entry name" value="DNA-bd_HTH_TetR-type_CS"/>
</dbReference>
<dbReference type="SUPFAM" id="SSF46689">
    <property type="entry name" value="Homeodomain-like"/>
    <property type="match status" value="1"/>
</dbReference>
<evidence type="ECO:0000313" key="6">
    <source>
        <dbReference type="Proteomes" id="UP001228376"/>
    </source>
</evidence>
<name>A0ABU5CDA5_9BACI</name>
<evidence type="ECO:0000313" key="5">
    <source>
        <dbReference type="EMBL" id="MDY0404308.1"/>
    </source>
</evidence>
<evidence type="ECO:0000256" key="3">
    <source>
        <dbReference type="PROSITE-ProRule" id="PRU00335"/>
    </source>
</evidence>
<dbReference type="InterPro" id="IPR050624">
    <property type="entry name" value="HTH-type_Tx_Regulator"/>
</dbReference>
<dbReference type="Proteomes" id="UP001228376">
    <property type="component" value="Unassembled WGS sequence"/>
</dbReference>
<feature type="domain" description="HTH tetR-type" evidence="4">
    <location>
        <begin position="3"/>
        <end position="63"/>
    </location>
</feature>
<dbReference type="EMBL" id="JAROCA020000001">
    <property type="protein sequence ID" value="MDY0404308.1"/>
    <property type="molecule type" value="Genomic_DNA"/>
</dbReference>
<evidence type="ECO:0000259" key="4">
    <source>
        <dbReference type="PROSITE" id="PS50977"/>
    </source>
</evidence>
<keyword evidence="6" id="KW-1185">Reference proteome</keyword>
<organism evidence="5 6">
    <name type="scientific">Tigheibacillus jepli</name>
    <dbReference type="NCBI Taxonomy" id="3035914"/>
    <lineage>
        <taxon>Bacteria</taxon>
        <taxon>Bacillati</taxon>
        <taxon>Bacillota</taxon>
        <taxon>Bacilli</taxon>
        <taxon>Bacillales</taxon>
        <taxon>Bacillaceae</taxon>
        <taxon>Tigheibacillus</taxon>
    </lineage>
</organism>
<keyword evidence="2 3" id="KW-0238">DNA-binding</keyword>